<accession>A0A922LBM9</accession>
<dbReference type="Proteomes" id="UP000790347">
    <property type="component" value="Unassembled WGS sequence"/>
</dbReference>
<feature type="region of interest" description="Disordered" evidence="1">
    <location>
        <begin position="377"/>
        <end position="404"/>
    </location>
</feature>
<dbReference type="InterPro" id="IPR009635">
    <property type="entry name" value="NPDC1"/>
</dbReference>
<feature type="compositionally biased region" description="Low complexity" evidence="1">
    <location>
        <begin position="220"/>
        <end position="241"/>
    </location>
</feature>
<evidence type="ECO:0000256" key="1">
    <source>
        <dbReference type="SAM" id="MobiDB-lite"/>
    </source>
</evidence>
<feature type="region of interest" description="Disordered" evidence="1">
    <location>
        <begin position="215"/>
        <end position="243"/>
    </location>
</feature>
<dbReference type="PANTHER" id="PTHR23352">
    <property type="entry name" value="NEURAL PROLIFERATION DIFFERENTIATION AND CONTROL PROTEIN-1 NPDC-1 PROTEIN"/>
    <property type="match status" value="1"/>
</dbReference>
<evidence type="ECO:0000256" key="3">
    <source>
        <dbReference type="SAM" id="SignalP"/>
    </source>
</evidence>
<keyword evidence="2" id="KW-1133">Transmembrane helix</keyword>
<feature type="region of interest" description="Disordered" evidence="1">
    <location>
        <begin position="257"/>
        <end position="282"/>
    </location>
</feature>
<dbReference type="PANTHER" id="PTHR23352:SF2">
    <property type="entry name" value="NEURAL PROLIFERATION DIFFERENTIATION AND CONTROL PROTEIN 1"/>
    <property type="match status" value="1"/>
</dbReference>
<feature type="compositionally biased region" description="Polar residues" evidence="1">
    <location>
        <begin position="432"/>
        <end position="447"/>
    </location>
</feature>
<feature type="signal peptide" evidence="3">
    <location>
        <begin position="1"/>
        <end position="20"/>
    </location>
</feature>
<keyword evidence="2" id="KW-0812">Transmembrane</keyword>
<gene>
    <name evidence="4" type="primary">NPDC1</name>
    <name evidence="4" type="ORF">DERF_003616</name>
</gene>
<organism evidence="4 5">
    <name type="scientific">Dermatophagoides farinae</name>
    <name type="common">American house dust mite</name>
    <dbReference type="NCBI Taxonomy" id="6954"/>
    <lineage>
        <taxon>Eukaryota</taxon>
        <taxon>Metazoa</taxon>
        <taxon>Ecdysozoa</taxon>
        <taxon>Arthropoda</taxon>
        <taxon>Chelicerata</taxon>
        <taxon>Arachnida</taxon>
        <taxon>Acari</taxon>
        <taxon>Acariformes</taxon>
        <taxon>Sarcoptiformes</taxon>
        <taxon>Astigmata</taxon>
        <taxon>Psoroptidia</taxon>
        <taxon>Analgoidea</taxon>
        <taxon>Pyroglyphidae</taxon>
        <taxon>Dermatophagoidinae</taxon>
        <taxon>Dermatophagoides</taxon>
    </lineage>
</organism>
<evidence type="ECO:0000313" key="4">
    <source>
        <dbReference type="EMBL" id="KAH9529749.1"/>
    </source>
</evidence>
<evidence type="ECO:0000313" key="5">
    <source>
        <dbReference type="Proteomes" id="UP000790347"/>
    </source>
</evidence>
<sequence length="481" mass="54038">MKQIYLTTCLLLLTLNLIDAFQPQQQQRVKPQNKYEPFSTSYLRTLLPYGGGHNNVYYRRPSQQQEFDLRRQQIDEDPSETEAAAAASIQQQLALLNDDAGVFLNGPEGLLSKYKNLNRPISVAALQRKQTYNQQKQPISDEELNRLFVSIQNIQPPIDERNDDYLNLNDENRASEQLLDFANIIGNRQPAAADAIINDNINYGNSDFNRKWKLQKHLTSSSSSSPSPSSNHGQQQQQHQQAPVYREENMAIPYDEIEQTKKRKETKNVSVNNNGDDNQSLMEKKRLQVPSNVMNNEHSIQAPKSYQQSIINTKSSIQSKFSSLSDIYFIAIVACVSTIAIFSVIGAGYCFYKVQQSNKAAADVDFPAYGVIGPVSRNDGNDGNKCTSPNNDHIESDEENEDGEYTVYECPGLAPTGEMEIKNPLFQDDITPMSSPSVNGSTATSKDTTPKDNDSKQSINNQQQKQSQKFDNNLNKNGKTE</sequence>
<evidence type="ECO:0000256" key="2">
    <source>
        <dbReference type="SAM" id="Phobius"/>
    </source>
</evidence>
<keyword evidence="2" id="KW-0472">Membrane</keyword>
<dbReference type="GO" id="GO:0016020">
    <property type="term" value="C:membrane"/>
    <property type="evidence" value="ECO:0007669"/>
    <property type="project" value="InterPro"/>
</dbReference>
<comment type="caution">
    <text evidence="4">The sequence shown here is derived from an EMBL/GenBank/DDBJ whole genome shotgun (WGS) entry which is preliminary data.</text>
</comment>
<keyword evidence="3" id="KW-0732">Signal</keyword>
<protein>
    <submittedName>
        <fullName evidence="4">Neural proliferation differentiation control-1 protein (Npdc1)</fullName>
    </submittedName>
</protein>
<dbReference type="AlphaFoldDB" id="A0A922LBM9"/>
<dbReference type="Pfam" id="PF06809">
    <property type="entry name" value="NPDC1"/>
    <property type="match status" value="1"/>
</dbReference>
<feature type="compositionally biased region" description="Polar residues" evidence="1">
    <location>
        <begin position="268"/>
        <end position="281"/>
    </location>
</feature>
<dbReference type="EMBL" id="ASGP02000001">
    <property type="protein sequence ID" value="KAH9529749.1"/>
    <property type="molecule type" value="Genomic_DNA"/>
</dbReference>
<feature type="compositionally biased region" description="Acidic residues" evidence="1">
    <location>
        <begin position="395"/>
        <end position="404"/>
    </location>
</feature>
<reference evidence="4" key="2">
    <citation type="journal article" date="2022" name="Res Sq">
        <title>Comparative Genomics Reveals Insights into the Divergent Evolution of Astigmatic Mites and Household Pest Adaptations.</title>
        <authorList>
            <person name="Xiong Q."/>
            <person name="Wan A.T.-Y."/>
            <person name="Liu X.-Y."/>
            <person name="Fung C.S.-H."/>
            <person name="Xiao X."/>
            <person name="Malainual N."/>
            <person name="Hou J."/>
            <person name="Wang L."/>
            <person name="Wang M."/>
            <person name="Yang K."/>
            <person name="Cui Y."/>
            <person name="Leung E."/>
            <person name="Nong W."/>
            <person name="Shin S.-K."/>
            <person name="Au S."/>
            <person name="Jeong K.Y."/>
            <person name="Chew F.T."/>
            <person name="Hui J."/>
            <person name="Leung T.F."/>
            <person name="Tungtrongchitr A."/>
            <person name="Zhong N."/>
            <person name="Liu Z."/>
            <person name="Tsui S."/>
        </authorList>
    </citation>
    <scope>NUCLEOTIDE SEQUENCE</scope>
    <source>
        <strain evidence="4">Derf</strain>
        <tissue evidence="4">Whole organism</tissue>
    </source>
</reference>
<feature type="transmembrane region" description="Helical" evidence="2">
    <location>
        <begin position="327"/>
        <end position="352"/>
    </location>
</feature>
<proteinExistence type="predicted"/>
<keyword evidence="5" id="KW-1185">Reference proteome</keyword>
<feature type="region of interest" description="Disordered" evidence="1">
    <location>
        <begin position="425"/>
        <end position="481"/>
    </location>
</feature>
<feature type="chain" id="PRO_5038055200" evidence="3">
    <location>
        <begin position="21"/>
        <end position="481"/>
    </location>
</feature>
<reference evidence="4" key="1">
    <citation type="submission" date="2013-05" db="EMBL/GenBank/DDBJ databases">
        <authorList>
            <person name="Yim A.K.Y."/>
            <person name="Chan T.F."/>
            <person name="Ji K.M."/>
            <person name="Liu X.Y."/>
            <person name="Zhou J.W."/>
            <person name="Li R.Q."/>
            <person name="Yang K.Y."/>
            <person name="Li J."/>
            <person name="Li M."/>
            <person name="Law P.T.W."/>
            <person name="Wu Y.L."/>
            <person name="Cai Z.L."/>
            <person name="Qin H."/>
            <person name="Bao Y."/>
            <person name="Leung R.K.K."/>
            <person name="Ng P.K.S."/>
            <person name="Zou J."/>
            <person name="Zhong X.J."/>
            <person name="Ran P.X."/>
            <person name="Zhong N.S."/>
            <person name="Liu Z.G."/>
            <person name="Tsui S.K.W."/>
        </authorList>
    </citation>
    <scope>NUCLEOTIDE SEQUENCE</scope>
    <source>
        <strain evidence="4">Derf</strain>
        <tissue evidence="4">Whole organism</tissue>
    </source>
</reference>
<name>A0A922LBM9_DERFA</name>
<feature type="compositionally biased region" description="Low complexity" evidence="1">
    <location>
        <begin position="456"/>
        <end position="473"/>
    </location>
</feature>